<comment type="function">
    <text evidence="17">Catalyzes the synthesis of activated sulfate.</text>
</comment>
<dbReference type="PANTHER" id="PTHR23115">
    <property type="entry name" value="TRANSLATION FACTOR"/>
    <property type="match status" value="1"/>
</dbReference>
<organism evidence="19 20">
    <name type="scientific">alpha proteobacterium IMCC14465</name>
    <dbReference type="NCBI Taxonomy" id="1220535"/>
    <lineage>
        <taxon>Bacteria</taxon>
        <taxon>Pseudomonadati</taxon>
        <taxon>Pseudomonadota</taxon>
        <taxon>Alphaproteobacteria</taxon>
        <taxon>PS1 clade</taxon>
    </lineage>
</organism>
<feature type="binding site" evidence="16">
    <location>
        <begin position="109"/>
        <end position="113"/>
    </location>
    <ligand>
        <name>GTP</name>
        <dbReference type="ChEBI" id="CHEBI:37565"/>
    </ligand>
</feature>
<dbReference type="eggNOG" id="COG0529">
    <property type="taxonomic scope" value="Bacteria"/>
</dbReference>
<feature type="active site" description="Phosphoserine intermediate" evidence="17">
    <location>
        <position position="540"/>
    </location>
</feature>
<dbReference type="NCBIfam" id="NF003013">
    <property type="entry name" value="PRK03846.1"/>
    <property type="match status" value="1"/>
</dbReference>
<dbReference type="InterPro" id="IPR041757">
    <property type="entry name" value="CysN_GTP-bd"/>
</dbReference>
<dbReference type="AlphaFoldDB" id="J9DH31"/>
<comment type="function">
    <text evidence="14">Proposed to provide activated sulfate for transfer to Nod factor. ATP sulfurylase may be the GTPase, regulating ATP sulfurylase activity.</text>
</comment>
<evidence type="ECO:0000256" key="13">
    <source>
        <dbReference type="ARBA" id="ARBA00023268"/>
    </source>
</evidence>
<dbReference type="InterPro" id="IPR044139">
    <property type="entry name" value="CysN_NoDQ_III"/>
</dbReference>
<evidence type="ECO:0000256" key="3">
    <source>
        <dbReference type="ARBA" id="ARBA00005438"/>
    </source>
</evidence>
<dbReference type="NCBIfam" id="NF003478">
    <property type="entry name" value="PRK05124.1"/>
    <property type="match status" value="1"/>
</dbReference>
<evidence type="ECO:0000259" key="18">
    <source>
        <dbReference type="PROSITE" id="PS51722"/>
    </source>
</evidence>
<dbReference type="InterPro" id="IPR054696">
    <property type="entry name" value="GTP-eEF1A_C"/>
</dbReference>
<dbReference type="EC" id="2.7.7.4" evidence="16"/>
<dbReference type="InterPro" id="IPR002891">
    <property type="entry name" value="APS"/>
</dbReference>
<evidence type="ECO:0000256" key="17">
    <source>
        <dbReference type="HAMAP-Rule" id="MF_00065"/>
    </source>
</evidence>
<dbReference type="GO" id="GO:0003924">
    <property type="term" value="F:GTPase activity"/>
    <property type="evidence" value="ECO:0007669"/>
    <property type="project" value="InterPro"/>
</dbReference>
<comment type="function">
    <text evidence="16">With CysD forms the ATP sulfurylase (ATPS) that catalyzes the adenylation of sulfate producing adenosine 5'-phosphosulfate (APS) and diphosphate, the first enzymatic step in sulfur assimilation pathway. APS synthesis involves the formation of a high-energy phosphoric-sulfuric acid anhydride bond driven by GTP hydrolysis by CysN coupled to ATP hydrolysis by CysD.</text>
</comment>
<dbReference type="CDD" id="cd02027">
    <property type="entry name" value="APSK"/>
    <property type="match status" value="1"/>
</dbReference>
<dbReference type="PROSITE" id="PS00301">
    <property type="entry name" value="G_TR_1"/>
    <property type="match status" value="1"/>
</dbReference>
<proteinExistence type="inferred from homology"/>
<protein>
    <recommendedName>
        <fullName evidence="16 17">Multifunctional fusion protein</fullName>
    </recommendedName>
    <domain>
        <recommendedName>
            <fullName evidence="16">Sulfate adenylyltransferase subunit 1</fullName>
            <ecNumber evidence="16">2.7.7.4</ecNumber>
        </recommendedName>
        <alternativeName>
            <fullName evidence="16">ATP-sulfurylase large subunit</fullName>
        </alternativeName>
        <alternativeName>
            <fullName evidence="16">Sulfate adenylate transferase</fullName>
            <shortName evidence="16">SAT</shortName>
        </alternativeName>
    </domain>
    <domain>
        <recommendedName>
            <fullName evidence="17">Adenylyl-sulfate kinase</fullName>
            <ecNumber evidence="17">2.7.1.25</ecNumber>
        </recommendedName>
        <alternativeName>
            <fullName evidence="17">APS kinase</fullName>
        </alternativeName>
        <alternativeName>
            <fullName evidence="17">ATP adenosine-5'-phosphosulfate 3'-phosphotransferase</fullName>
        </alternativeName>
        <alternativeName>
            <fullName evidence="17">Adenosine-5'-phosphosulfate kinase</fullName>
        </alternativeName>
    </domain>
</protein>
<evidence type="ECO:0000313" key="19">
    <source>
        <dbReference type="EMBL" id="EJW21186.1"/>
    </source>
</evidence>
<dbReference type="Pfam" id="PF00009">
    <property type="entry name" value="GTP_EFTU"/>
    <property type="match status" value="1"/>
</dbReference>
<dbReference type="InterPro" id="IPR011779">
    <property type="entry name" value="SO4_adenylTrfase_lsu"/>
</dbReference>
<dbReference type="EMBL" id="ALYF01000003">
    <property type="protein sequence ID" value="EJW21186.1"/>
    <property type="molecule type" value="Genomic_DNA"/>
</dbReference>
<evidence type="ECO:0000313" key="20">
    <source>
        <dbReference type="Proteomes" id="UP000004836"/>
    </source>
</evidence>
<keyword evidence="20" id="KW-1185">Reference proteome</keyword>
<keyword evidence="9 16" id="KW-0547">Nucleotide-binding</keyword>
<dbReference type="SUPFAM" id="SSF50465">
    <property type="entry name" value="EF-Tu/eEF-1alpha/eIF2-gamma C-terminal domain"/>
    <property type="match status" value="1"/>
</dbReference>
<dbReference type="InterPro" id="IPR004161">
    <property type="entry name" value="EFTu-like_2"/>
</dbReference>
<comment type="catalytic activity">
    <reaction evidence="15 16">
        <text>sulfate + ATP + H(+) = adenosine 5'-phosphosulfate + diphosphate</text>
        <dbReference type="Rhea" id="RHEA:18133"/>
        <dbReference type="ChEBI" id="CHEBI:15378"/>
        <dbReference type="ChEBI" id="CHEBI:16189"/>
        <dbReference type="ChEBI" id="CHEBI:30616"/>
        <dbReference type="ChEBI" id="CHEBI:33019"/>
        <dbReference type="ChEBI" id="CHEBI:58243"/>
        <dbReference type="EC" id="2.7.7.4"/>
    </reaction>
</comment>
<evidence type="ECO:0000256" key="16">
    <source>
        <dbReference type="HAMAP-Rule" id="MF_00062"/>
    </source>
</evidence>
<reference evidence="19 20" key="1">
    <citation type="journal article" date="2012" name="J. Bacteriol.">
        <title>Genome Sequence of Strain IMCC14465, Isolated from the East Sea, Belonging to the PS1 Clade of Alphaproteobacteria.</title>
        <authorList>
            <person name="Yang S.J."/>
            <person name="Kang I."/>
            <person name="Cho J.C."/>
        </authorList>
    </citation>
    <scope>NUCLEOTIDE SEQUENCE [LARGE SCALE GENOMIC DNA]</scope>
    <source>
        <strain evidence="19 20">IMCC14465</strain>
    </source>
</reference>
<dbReference type="EC" id="2.7.1.25" evidence="17"/>
<evidence type="ECO:0000256" key="10">
    <source>
        <dbReference type="ARBA" id="ARBA00022777"/>
    </source>
</evidence>
<dbReference type="Pfam" id="PF01583">
    <property type="entry name" value="APS_kinase"/>
    <property type="match status" value="1"/>
</dbReference>
<dbReference type="OrthoDB" id="9804504at2"/>
<feature type="domain" description="Tr-type G" evidence="18">
    <location>
        <begin position="21"/>
        <end position="235"/>
    </location>
</feature>
<dbReference type="GO" id="GO:0004020">
    <property type="term" value="F:adenylylsulfate kinase activity"/>
    <property type="evidence" value="ECO:0007669"/>
    <property type="project" value="UniProtKB-UniRule"/>
</dbReference>
<dbReference type="InterPro" id="IPR005225">
    <property type="entry name" value="Small_GTP-bd"/>
</dbReference>
<evidence type="ECO:0000256" key="8">
    <source>
        <dbReference type="ARBA" id="ARBA00022695"/>
    </source>
</evidence>
<dbReference type="Proteomes" id="UP000004836">
    <property type="component" value="Unassembled WGS sequence"/>
</dbReference>
<keyword evidence="6" id="KW-0536">Nodulation</keyword>
<dbReference type="PRINTS" id="PR00315">
    <property type="entry name" value="ELONGATNFCT"/>
</dbReference>
<evidence type="ECO:0000256" key="12">
    <source>
        <dbReference type="ARBA" id="ARBA00023134"/>
    </source>
</evidence>
<dbReference type="eggNOG" id="COG2895">
    <property type="taxonomic scope" value="Bacteria"/>
</dbReference>
<comment type="pathway">
    <text evidence="16">Sulfur metabolism; hydrogen sulfide biosynthesis; sulfite from sulfate: step 1/3.</text>
</comment>
<dbReference type="CDD" id="cd04166">
    <property type="entry name" value="CysN_ATPS"/>
    <property type="match status" value="1"/>
</dbReference>
<comment type="catalytic activity">
    <reaction evidence="1 17">
        <text>adenosine 5'-phosphosulfate + ATP = 3'-phosphoadenylyl sulfate + ADP + H(+)</text>
        <dbReference type="Rhea" id="RHEA:24152"/>
        <dbReference type="ChEBI" id="CHEBI:15378"/>
        <dbReference type="ChEBI" id="CHEBI:30616"/>
        <dbReference type="ChEBI" id="CHEBI:58243"/>
        <dbReference type="ChEBI" id="CHEBI:58339"/>
        <dbReference type="ChEBI" id="CHEBI:456216"/>
        <dbReference type="EC" id="2.7.1.25"/>
    </reaction>
</comment>
<dbReference type="InterPro" id="IPR031157">
    <property type="entry name" value="G_TR_CS"/>
</dbReference>
<keyword evidence="8 16" id="KW-0548">Nucleotidyltransferase</keyword>
<dbReference type="NCBIfam" id="TIGR02034">
    <property type="entry name" value="CysN"/>
    <property type="match status" value="1"/>
</dbReference>
<comment type="similarity">
    <text evidence="17">Belongs to the APS kinase family.</text>
</comment>
<comment type="similarity">
    <text evidence="16">Belongs to the TRAFAC class translation factor GTPase superfamily. Classic translation factor GTPase family. CysN/NodQ subfamily.</text>
</comment>
<evidence type="ECO:0000256" key="1">
    <source>
        <dbReference type="ARBA" id="ARBA00001823"/>
    </source>
</evidence>
<evidence type="ECO:0000256" key="15">
    <source>
        <dbReference type="ARBA" id="ARBA00049370"/>
    </source>
</evidence>
<dbReference type="InterPro" id="IPR050100">
    <property type="entry name" value="TRAFAC_GTPase_members"/>
</dbReference>
<accession>J9DH31</accession>
<dbReference type="FunFam" id="3.40.50.300:FF:000212">
    <property type="entry name" value="Adenylyl-sulfate kinase"/>
    <property type="match status" value="1"/>
</dbReference>
<keyword evidence="11 16" id="KW-0067">ATP-binding</keyword>
<dbReference type="GO" id="GO:0005524">
    <property type="term" value="F:ATP binding"/>
    <property type="evidence" value="ECO:0007669"/>
    <property type="project" value="UniProtKB-UniRule"/>
</dbReference>
<evidence type="ECO:0000256" key="9">
    <source>
        <dbReference type="ARBA" id="ARBA00022741"/>
    </source>
</evidence>
<dbReference type="Gene3D" id="2.40.30.10">
    <property type="entry name" value="Translation factors"/>
    <property type="match status" value="2"/>
</dbReference>
<evidence type="ECO:0000256" key="6">
    <source>
        <dbReference type="ARBA" id="ARBA00022458"/>
    </source>
</evidence>
<name>J9DH31_9PROT</name>
<sequence length="633" mass="70002">MHQSDLISSDIDAYLKAHENKSLLRFITCGSVDDGKSTLIGRLLYESKMIFEDQLTALEQDSKKVGTQGENIDFALLVDGLAAEREQGITIDVAYRFFATEHRKFIVADTPGHEQYTRNMATGASTADLAVLLIDARQGVLTQTKRHAFIASQLGVRHIILAINKMDLVDYSESVFNEIVDDFKSFAAQLDIPNLHAIPVSALVGDNVVEGSRFMPWYEGPSLLGYLESVDVEAEETSLPFRMPVQWVNRPDLDFRGYAGRIAGGIIRPGDDVRVLPSGKQSKIARIVTMDSDLDEAISGQSVTLTLTDEIDISRGDVIATSDTPSEISDQFDTTIIWLSEEPMLPGRSYRMKTSSRLVSATVNAPKHKTDVNTLQKLPAKTLQLNEIGNCTLAVDRPIAFDSYAENRQTGSFILIDRMTNNTVGMGMINFPLRRAANIHWQNLDINKAANAEQKGQSPAVLWFTGLSGSGKSTIANEVQRRLFATGRHSFVLDGDNVRHGLNRDLGFTDADRVENIRRVAEVSKLMVDAGLITLVSFISPFRAERELARNLMEEGEFIEIFVNTPLSVAETRDPKGLYKKARAGNLKNFTGIDSPYEAPENPEIEINTSDMSVEEAAELVIKGLIERGIIET</sequence>
<dbReference type="NCBIfam" id="NF004035">
    <property type="entry name" value="PRK05506.1"/>
    <property type="match status" value="1"/>
</dbReference>
<comment type="function">
    <text evidence="2">APS kinase catalyzes the synthesis of activated sulfate.</text>
</comment>
<dbReference type="STRING" id="1220535.IMCC14465_09820"/>
<gene>
    <name evidence="17" type="primary">cysC</name>
    <name evidence="16" type="synonym">cysN</name>
    <name evidence="19" type="ORF">IMCC14465_09820</name>
</gene>
<comment type="pathway">
    <text evidence="17">Sulfur metabolism; hydrogen sulfide biosynthesis; sulfite from sulfate: step 2/3.</text>
</comment>
<dbReference type="Pfam" id="PF22594">
    <property type="entry name" value="GTP-eEF1A_C"/>
    <property type="match status" value="1"/>
</dbReference>
<dbReference type="GO" id="GO:0070814">
    <property type="term" value="P:hydrogen sulfide biosynthetic process"/>
    <property type="evidence" value="ECO:0007669"/>
    <property type="project" value="UniProtKB-UniRule"/>
</dbReference>
<keyword evidence="7 16" id="KW-0808">Transferase</keyword>
<evidence type="ECO:0000256" key="7">
    <source>
        <dbReference type="ARBA" id="ARBA00022679"/>
    </source>
</evidence>
<comment type="subunit">
    <text evidence="16">Heterodimer composed of CysD, the smaller subunit, and CysN.</text>
</comment>
<comment type="caution">
    <text evidence="19">The sequence shown here is derived from an EMBL/GenBank/DDBJ whole genome shotgun (WGS) entry which is preliminary data.</text>
</comment>
<comment type="similarity">
    <text evidence="3">In the C-terminal section; belongs to the APS kinase family.</text>
</comment>
<evidence type="ECO:0000256" key="2">
    <source>
        <dbReference type="ARBA" id="ARBA00002357"/>
    </source>
</evidence>
<evidence type="ECO:0000256" key="14">
    <source>
        <dbReference type="ARBA" id="ARBA00024872"/>
    </source>
</evidence>
<dbReference type="InterPro" id="IPR059117">
    <property type="entry name" value="APS_kinase_dom"/>
</dbReference>
<comment type="subunit">
    <text evidence="5">Sulfate-activating enzymes, NodP and NodQ, may be physically associated.</text>
</comment>
<dbReference type="GO" id="GO:0000103">
    <property type="term" value="P:sulfate assimilation"/>
    <property type="evidence" value="ECO:0007669"/>
    <property type="project" value="UniProtKB-UniRule"/>
</dbReference>
<dbReference type="SUPFAM" id="SSF50447">
    <property type="entry name" value="Translation proteins"/>
    <property type="match status" value="1"/>
</dbReference>
<dbReference type="PATRIC" id="fig|1220535.3.peg.976"/>
<dbReference type="InterPro" id="IPR009000">
    <property type="entry name" value="Transl_B-barrel_sf"/>
</dbReference>
<dbReference type="Pfam" id="PF03144">
    <property type="entry name" value="GTP_EFTU_D2"/>
    <property type="match status" value="1"/>
</dbReference>
<keyword evidence="12 16" id="KW-0342">GTP-binding</keyword>
<keyword evidence="10 17" id="KW-0418">Kinase</keyword>
<dbReference type="GO" id="GO:0004781">
    <property type="term" value="F:sulfate adenylyltransferase (ATP) activity"/>
    <property type="evidence" value="ECO:0007669"/>
    <property type="project" value="UniProtKB-UniRule"/>
</dbReference>
<dbReference type="FunFam" id="3.40.50.300:FF:000119">
    <property type="entry name" value="Sulfate adenylyltransferase subunit 1"/>
    <property type="match status" value="1"/>
</dbReference>
<evidence type="ECO:0000256" key="11">
    <source>
        <dbReference type="ARBA" id="ARBA00022840"/>
    </source>
</evidence>
<dbReference type="NCBIfam" id="TIGR00231">
    <property type="entry name" value="small_GTP"/>
    <property type="match status" value="1"/>
</dbReference>
<dbReference type="CDD" id="cd03695">
    <property type="entry name" value="CysN_NodQ_II"/>
    <property type="match status" value="1"/>
</dbReference>
<dbReference type="InterPro" id="IPR044138">
    <property type="entry name" value="CysN_II"/>
</dbReference>
<dbReference type="InterPro" id="IPR000795">
    <property type="entry name" value="T_Tr_GTP-bd_dom"/>
</dbReference>
<dbReference type="HAMAP" id="MF_00062">
    <property type="entry name" value="Sulf_adenylyltr_sub1"/>
    <property type="match status" value="1"/>
</dbReference>
<comment type="similarity">
    <text evidence="4">In the N-terminal section; belongs to the TRAFAC class translation factor GTPase superfamily. Classic translation factor GTPase family. CysN/NodQ subfamily.</text>
</comment>
<evidence type="ECO:0000256" key="4">
    <source>
        <dbReference type="ARBA" id="ARBA00007237"/>
    </source>
</evidence>
<dbReference type="InterPro" id="IPR027417">
    <property type="entry name" value="P-loop_NTPase"/>
</dbReference>
<dbReference type="InterPro" id="IPR009001">
    <property type="entry name" value="Transl_elong_EF1A/Init_IF2_C"/>
</dbReference>
<dbReference type="NCBIfam" id="TIGR00455">
    <property type="entry name" value="apsK"/>
    <property type="match status" value="1"/>
</dbReference>
<dbReference type="CDD" id="cd04095">
    <property type="entry name" value="CysN_NoDQ_III"/>
    <property type="match status" value="1"/>
</dbReference>
<dbReference type="GO" id="GO:0005525">
    <property type="term" value="F:GTP binding"/>
    <property type="evidence" value="ECO:0007669"/>
    <property type="project" value="UniProtKB-UniRule"/>
</dbReference>
<feature type="binding site" evidence="16">
    <location>
        <begin position="30"/>
        <end position="37"/>
    </location>
    <ligand>
        <name>GTP</name>
        <dbReference type="ChEBI" id="CHEBI:37565"/>
    </ligand>
</feature>
<evidence type="ECO:0000256" key="5">
    <source>
        <dbReference type="ARBA" id="ARBA00011760"/>
    </source>
</evidence>
<dbReference type="Gene3D" id="3.40.50.300">
    <property type="entry name" value="P-loop containing nucleotide triphosphate hydrolases"/>
    <property type="match status" value="2"/>
</dbReference>
<dbReference type="PROSITE" id="PS51722">
    <property type="entry name" value="G_TR_2"/>
    <property type="match status" value="1"/>
</dbReference>
<dbReference type="HAMAP" id="MF_00065">
    <property type="entry name" value="Adenylyl_sulf_kinase"/>
    <property type="match status" value="1"/>
</dbReference>
<feature type="binding site" evidence="17">
    <location>
        <begin position="466"/>
        <end position="473"/>
    </location>
    <ligand>
        <name>ATP</name>
        <dbReference type="ChEBI" id="CHEBI:30616"/>
    </ligand>
</feature>
<dbReference type="UniPathway" id="UPA00140">
    <property type="reaction ID" value="UER00204"/>
</dbReference>
<feature type="binding site" evidence="16">
    <location>
        <begin position="164"/>
        <end position="167"/>
    </location>
    <ligand>
        <name>GTP</name>
        <dbReference type="ChEBI" id="CHEBI:37565"/>
    </ligand>
</feature>
<keyword evidence="13" id="KW-0511">Multifunctional enzyme</keyword>
<dbReference type="SUPFAM" id="SSF52540">
    <property type="entry name" value="P-loop containing nucleoside triphosphate hydrolases"/>
    <property type="match status" value="2"/>
</dbReference>
<keyword evidence="17" id="KW-0597">Phosphoprotein</keyword>